<organism evidence="8 9">
    <name type="scientific">Vicugna pacos</name>
    <name type="common">Alpaca</name>
    <name type="synonym">Lama pacos</name>
    <dbReference type="NCBI Taxonomy" id="30538"/>
    <lineage>
        <taxon>Eukaryota</taxon>
        <taxon>Metazoa</taxon>
        <taxon>Chordata</taxon>
        <taxon>Craniata</taxon>
        <taxon>Vertebrata</taxon>
        <taxon>Euteleostomi</taxon>
        <taxon>Mammalia</taxon>
        <taxon>Eutheria</taxon>
        <taxon>Laurasiatheria</taxon>
        <taxon>Artiodactyla</taxon>
        <taxon>Tylopoda</taxon>
        <taxon>Camelidae</taxon>
        <taxon>Vicugna</taxon>
    </lineage>
</organism>
<name>A0ABM5CY83_VICPA</name>
<protein>
    <submittedName>
        <fullName evidence="9">Heat shock transcription factor, Y-linked-like</fullName>
    </submittedName>
</protein>
<evidence type="ECO:0000256" key="6">
    <source>
        <dbReference type="SAM" id="MobiDB-lite"/>
    </source>
</evidence>
<dbReference type="GeneID" id="140694012"/>
<dbReference type="Pfam" id="PF00447">
    <property type="entry name" value="HSF_DNA-bind"/>
    <property type="match status" value="1"/>
</dbReference>
<evidence type="ECO:0000313" key="8">
    <source>
        <dbReference type="Proteomes" id="UP001652581"/>
    </source>
</evidence>
<evidence type="ECO:0000256" key="1">
    <source>
        <dbReference type="ARBA" id="ARBA00004123"/>
    </source>
</evidence>
<comment type="subcellular location">
    <subcellularLocation>
        <location evidence="1">Nucleus</location>
    </subcellularLocation>
</comment>
<evidence type="ECO:0000256" key="4">
    <source>
        <dbReference type="ARBA" id="ARBA00023242"/>
    </source>
</evidence>
<gene>
    <name evidence="9" type="primary">LOC140694012</name>
</gene>
<dbReference type="Proteomes" id="UP001652581">
    <property type="component" value="Unplaced"/>
</dbReference>
<dbReference type="InterPro" id="IPR036388">
    <property type="entry name" value="WH-like_DNA-bd_sf"/>
</dbReference>
<evidence type="ECO:0000259" key="7">
    <source>
        <dbReference type="SMART" id="SM00415"/>
    </source>
</evidence>
<evidence type="ECO:0000256" key="2">
    <source>
        <dbReference type="ARBA" id="ARBA00006403"/>
    </source>
</evidence>
<dbReference type="InterPro" id="IPR000232">
    <property type="entry name" value="HSF_DNA-bd"/>
</dbReference>
<reference evidence="9" key="1">
    <citation type="submission" date="2025-08" db="UniProtKB">
        <authorList>
            <consortium name="RefSeq"/>
        </authorList>
    </citation>
    <scope>IDENTIFICATION</scope>
</reference>
<dbReference type="SMART" id="SM00415">
    <property type="entry name" value="HSF"/>
    <property type="match status" value="1"/>
</dbReference>
<feature type="compositionally biased region" description="Polar residues" evidence="6">
    <location>
        <begin position="386"/>
        <end position="398"/>
    </location>
</feature>
<comment type="similarity">
    <text evidence="2 5">Belongs to the HSF family.</text>
</comment>
<keyword evidence="8" id="KW-1185">Reference proteome</keyword>
<sequence length="406" mass="45691">MLFEMAHISSEIQDVPPKDGPTDSGNPGRSLSCDQTFSGDLDLRCMIEENAFQTLSEKSLIKRPCYTHCVLEPDEDNDFRSLTFPRKLWKMAGSDQFKSIWWDDNGTSIVIDEDVFKKEVLERKAPFRIFETGSMKSLVRQLNLYGFSKVRQKFQRSACLVDFLAEEREASVLSKLQFYHNPNFKRGCPQLLVRIKRRVGIKNASLVSLLARDFNKKHFKGGSNVGKNNSDFVADTSGESAFLPSADLNMPLIRKPSIGHIICDKTTPLRGDFSPPSSTSVRPPENIAVEQLAILNQLTTVHGHSQSSYTEANGRVVNSFITTTTSTSQYSILSPLQSNYFGLMVEPSYFPNRYHNISANEGRFCKLQPVSNPRFPVPVIADTSATSISRPTHQTSSVYERHPNYN</sequence>
<dbReference type="InterPro" id="IPR036390">
    <property type="entry name" value="WH_DNA-bd_sf"/>
</dbReference>
<proteinExistence type="inferred from homology"/>
<keyword evidence="3" id="KW-0238">DNA-binding</keyword>
<dbReference type="Gene3D" id="1.10.10.10">
    <property type="entry name" value="Winged helix-like DNA-binding domain superfamily/Winged helix DNA-binding domain"/>
    <property type="match status" value="1"/>
</dbReference>
<evidence type="ECO:0000313" key="9">
    <source>
        <dbReference type="RefSeq" id="XP_072813606.1"/>
    </source>
</evidence>
<feature type="region of interest" description="Disordered" evidence="6">
    <location>
        <begin position="8"/>
        <end position="31"/>
    </location>
</feature>
<keyword evidence="4" id="KW-0539">Nucleus</keyword>
<evidence type="ECO:0000256" key="5">
    <source>
        <dbReference type="RuleBase" id="RU004020"/>
    </source>
</evidence>
<dbReference type="PANTHER" id="PTHR10015:SF336">
    <property type="entry name" value="HEAT SHOCK TRANSCRIPTION FACTOR, Y-LINKED"/>
    <property type="match status" value="1"/>
</dbReference>
<dbReference type="PANTHER" id="PTHR10015">
    <property type="entry name" value="HEAT SHOCK TRANSCRIPTION FACTOR"/>
    <property type="match status" value="1"/>
</dbReference>
<evidence type="ECO:0000256" key="3">
    <source>
        <dbReference type="ARBA" id="ARBA00023125"/>
    </source>
</evidence>
<feature type="domain" description="HSF-type DNA-binding" evidence="7">
    <location>
        <begin position="80"/>
        <end position="198"/>
    </location>
</feature>
<dbReference type="RefSeq" id="XP_072813606.1">
    <property type="nucleotide sequence ID" value="XM_072957505.1"/>
</dbReference>
<dbReference type="SUPFAM" id="SSF46785">
    <property type="entry name" value="Winged helix' DNA-binding domain"/>
    <property type="match status" value="1"/>
</dbReference>
<accession>A0ABM5CY83</accession>
<feature type="region of interest" description="Disordered" evidence="6">
    <location>
        <begin position="386"/>
        <end position="406"/>
    </location>
</feature>